<feature type="chain" id="PRO_5040486268" description="Secreted protein" evidence="1">
    <location>
        <begin position="21"/>
        <end position="195"/>
    </location>
</feature>
<evidence type="ECO:0000256" key="1">
    <source>
        <dbReference type="SAM" id="SignalP"/>
    </source>
</evidence>
<gene>
    <name evidence="2" type="ORF">OGAPHI_006475</name>
</gene>
<dbReference type="RefSeq" id="XP_046058739.1">
    <property type="nucleotide sequence ID" value="XM_046207765.1"/>
</dbReference>
<evidence type="ECO:0000313" key="2">
    <source>
        <dbReference type="EMBL" id="KAH3661626.1"/>
    </source>
</evidence>
<organism evidence="2 3">
    <name type="scientific">Ogataea philodendri</name>
    <dbReference type="NCBI Taxonomy" id="1378263"/>
    <lineage>
        <taxon>Eukaryota</taxon>
        <taxon>Fungi</taxon>
        <taxon>Dikarya</taxon>
        <taxon>Ascomycota</taxon>
        <taxon>Saccharomycotina</taxon>
        <taxon>Pichiomycetes</taxon>
        <taxon>Pichiales</taxon>
        <taxon>Pichiaceae</taxon>
        <taxon>Ogataea</taxon>
    </lineage>
</organism>
<dbReference type="Proteomes" id="UP000769157">
    <property type="component" value="Unassembled WGS sequence"/>
</dbReference>
<dbReference type="GeneID" id="70238439"/>
<reference evidence="2" key="2">
    <citation type="submission" date="2021-01" db="EMBL/GenBank/DDBJ databases">
        <authorList>
            <person name="Schikora-Tamarit M.A."/>
        </authorList>
    </citation>
    <scope>NUCLEOTIDE SEQUENCE</scope>
    <source>
        <strain evidence="2">CBS6075</strain>
    </source>
</reference>
<dbReference type="OrthoDB" id="26525at2759"/>
<name>A0A9P8T1F4_9ASCO</name>
<dbReference type="AlphaFoldDB" id="A0A9P8T1F4"/>
<sequence>MGRKHVPFLAHLVFFDVVQLGWQSIDHAIQRRLDPLDQPEWRVGEMFQVPVSKRITRENRNQMAHETRTRHQNTHNKQEHERHHGCWNVHPVQFHGFLGLRPQIVVVAEHRETPSGCSQNAGLWVEQQAAQTVWNTNKCGQEVQHNSGVDGPVLHLELTQWAIQRRNVEQQMEEVLVDQCVGGQSAEFKVGKGLG</sequence>
<protein>
    <recommendedName>
        <fullName evidence="4">Secreted protein</fullName>
    </recommendedName>
</protein>
<feature type="signal peptide" evidence="1">
    <location>
        <begin position="1"/>
        <end position="20"/>
    </location>
</feature>
<dbReference type="EMBL" id="JAEUBE010000439">
    <property type="protein sequence ID" value="KAH3661626.1"/>
    <property type="molecule type" value="Genomic_DNA"/>
</dbReference>
<evidence type="ECO:0008006" key="4">
    <source>
        <dbReference type="Google" id="ProtNLM"/>
    </source>
</evidence>
<keyword evidence="1" id="KW-0732">Signal</keyword>
<proteinExistence type="predicted"/>
<evidence type="ECO:0000313" key="3">
    <source>
        <dbReference type="Proteomes" id="UP000769157"/>
    </source>
</evidence>
<reference evidence="2" key="1">
    <citation type="journal article" date="2021" name="Open Biol.">
        <title>Shared evolutionary footprints suggest mitochondrial oxidative damage underlies multiple complex I losses in fungi.</title>
        <authorList>
            <person name="Schikora-Tamarit M.A."/>
            <person name="Marcet-Houben M."/>
            <person name="Nosek J."/>
            <person name="Gabaldon T."/>
        </authorList>
    </citation>
    <scope>NUCLEOTIDE SEQUENCE</scope>
    <source>
        <strain evidence="2">CBS6075</strain>
    </source>
</reference>
<keyword evidence="3" id="KW-1185">Reference proteome</keyword>
<accession>A0A9P8T1F4</accession>
<comment type="caution">
    <text evidence="2">The sequence shown here is derived from an EMBL/GenBank/DDBJ whole genome shotgun (WGS) entry which is preliminary data.</text>
</comment>